<organism evidence="1 2">
    <name type="scientific">Mycobacterium mantenii</name>
    <dbReference type="NCBI Taxonomy" id="560555"/>
    <lineage>
        <taxon>Bacteria</taxon>
        <taxon>Bacillati</taxon>
        <taxon>Actinomycetota</taxon>
        <taxon>Actinomycetes</taxon>
        <taxon>Mycobacteriales</taxon>
        <taxon>Mycobacteriaceae</taxon>
        <taxon>Mycobacterium</taxon>
        <taxon>Mycobacterium avium complex (MAC)</taxon>
    </lineage>
</organism>
<name>A0ABM7JN35_MYCNT</name>
<dbReference type="EMBL" id="AP022590">
    <property type="protein sequence ID" value="BBY36314.1"/>
    <property type="molecule type" value="Genomic_DNA"/>
</dbReference>
<reference evidence="1 2" key="1">
    <citation type="journal article" date="2019" name="Emerg. Microbes Infect.">
        <title>Comprehensive subspecies identification of 175 nontuberculous mycobacteria species based on 7547 genomic profiles.</title>
        <authorList>
            <person name="Matsumoto Y."/>
            <person name="Kinjo T."/>
            <person name="Motooka D."/>
            <person name="Nabeya D."/>
            <person name="Jung N."/>
            <person name="Uechi K."/>
            <person name="Horii T."/>
            <person name="Iida T."/>
            <person name="Fujita J."/>
            <person name="Nakamura S."/>
        </authorList>
    </citation>
    <scope>NUCLEOTIDE SEQUENCE [LARGE SCALE GENOMIC DNA]</scope>
    <source>
        <strain evidence="1 2">JCM 18113</strain>
    </source>
</reference>
<dbReference type="Proteomes" id="UP000465812">
    <property type="component" value="Chromosome"/>
</dbReference>
<protein>
    <submittedName>
        <fullName evidence="1">Uncharacterized protein</fullName>
    </submittedName>
</protein>
<accession>A0ABM7JN35</accession>
<proteinExistence type="predicted"/>
<sequence length="66" mass="7357">MPKLVPAYQPSKHILVQTLDGIIEQNGMHIDTVVIMPRRPLRSSSCIRNKHWTAAGMLSRLAAHIG</sequence>
<evidence type="ECO:0000313" key="1">
    <source>
        <dbReference type="EMBL" id="BBY36314.1"/>
    </source>
</evidence>
<evidence type="ECO:0000313" key="2">
    <source>
        <dbReference type="Proteomes" id="UP000465812"/>
    </source>
</evidence>
<gene>
    <name evidence="1" type="ORF">MMAN_04480</name>
</gene>
<keyword evidence="2" id="KW-1185">Reference proteome</keyword>